<dbReference type="Proteomes" id="UP000002220">
    <property type="component" value="Chromosome"/>
</dbReference>
<evidence type="ECO:0000313" key="1">
    <source>
        <dbReference type="EMBL" id="ADG69292.1"/>
    </source>
</evidence>
<keyword evidence="2" id="KW-1185">Reference proteome</keyword>
<gene>
    <name evidence="1" type="ordered locus">Plim_3479</name>
</gene>
<dbReference type="HOGENOM" id="CLU_3255566_0_0_0"/>
<reference evidence="1 2" key="1">
    <citation type="journal article" date="2010" name="Stand. Genomic Sci.">
        <title>Complete genome sequence of Planctomyces limnophilus type strain (Mu 290).</title>
        <authorList>
            <person name="Labutti K."/>
            <person name="Sikorski J."/>
            <person name="Schneider S."/>
            <person name="Nolan M."/>
            <person name="Lucas S."/>
            <person name="Glavina Del Rio T."/>
            <person name="Tice H."/>
            <person name="Cheng J.F."/>
            <person name="Goodwin L."/>
            <person name="Pitluck S."/>
            <person name="Liolios K."/>
            <person name="Ivanova N."/>
            <person name="Mavromatis K."/>
            <person name="Mikhailova N."/>
            <person name="Pati A."/>
            <person name="Chen A."/>
            <person name="Palaniappan K."/>
            <person name="Land M."/>
            <person name="Hauser L."/>
            <person name="Chang Y.J."/>
            <person name="Jeffries C.D."/>
            <person name="Tindall B.J."/>
            <person name="Rohde M."/>
            <person name="Goker M."/>
            <person name="Woyke T."/>
            <person name="Bristow J."/>
            <person name="Eisen J.A."/>
            <person name="Markowitz V."/>
            <person name="Hugenholtz P."/>
            <person name="Kyrpides N.C."/>
            <person name="Klenk H.P."/>
            <person name="Lapidus A."/>
        </authorList>
    </citation>
    <scope>NUCLEOTIDE SEQUENCE [LARGE SCALE GENOMIC DNA]</scope>
    <source>
        <strain evidence="2">ATCC 43296 / DSM 3776 / IFAM 1008 / 290</strain>
    </source>
</reference>
<organism evidence="1 2">
    <name type="scientific">Planctopirus limnophila (strain ATCC 43296 / DSM 3776 / IFAM 1008 / Mu 290)</name>
    <name type="common">Planctomyces limnophilus</name>
    <dbReference type="NCBI Taxonomy" id="521674"/>
    <lineage>
        <taxon>Bacteria</taxon>
        <taxon>Pseudomonadati</taxon>
        <taxon>Planctomycetota</taxon>
        <taxon>Planctomycetia</taxon>
        <taxon>Planctomycetales</taxon>
        <taxon>Planctomycetaceae</taxon>
        <taxon>Planctopirus</taxon>
    </lineage>
</organism>
<sequence>MFTEKTLGSVELQLLEAAREAFASGHNPGFGFFQLGDIKVLD</sequence>
<accession>D5SV06</accession>
<name>D5SV06_PLAL2</name>
<dbReference type="EMBL" id="CP001744">
    <property type="protein sequence ID" value="ADG69292.1"/>
    <property type="molecule type" value="Genomic_DNA"/>
</dbReference>
<dbReference type="KEGG" id="plm:Plim_3479"/>
<proteinExistence type="predicted"/>
<dbReference type="AlphaFoldDB" id="D5SV06"/>
<protein>
    <submittedName>
        <fullName evidence="1">Uncharacterized protein</fullName>
    </submittedName>
</protein>
<evidence type="ECO:0000313" key="2">
    <source>
        <dbReference type="Proteomes" id="UP000002220"/>
    </source>
</evidence>